<evidence type="ECO:0000313" key="10">
    <source>
        <dbReference type="Proteomes" id="UP000470875"/>
    </source>
</evidence>
<dbReference type="GO" id="GO:0003677">
    <property type="term" value="F:DNA binding"/>
    <property type="evidence" value="ECO:0007669"/>
    <property type="project" value="InterPro"/>
</dbReference>
<dbReference type="SUPFAM" id="SSF143597">
    <property type="entry name" value="YojJ-like"/>
    <property type="match status" value="1"/>
</dbReference>
<dbReference type="PANTHER" id="PTHR34185:SF3">
    <property type="entry name" value="DNA INTEGRITY SCANNING PROTEIN DISA"/>
    <property type="match status" value="1"/>
</dbReference>
<evidence type="ECO:0000256" key="7">
    <source>
        <dbReference type="ARBA" id="ARBA00023204"/>
    </source>
</evidence>
<dbReference type="Gene3D" id="1.20.1260.110">
    <property type="entry name" value="DNA integrity scanning linker region"/>
    <property type="match status" value="1"/>
</dbReference>
<dbReference type="InterPro" id="IPR050338">
    <property type="entry name" value="DisA"/>
</dbReference>
<dbReference type="PROSITE" id="PS51794">
    <property type="entry name" value="DAC"/>
    <property type="match status" value="1"/>
</dbReference>
<gene>
    <name evidence="9" type="primary">disA</name>
    <name evidence="9" type="ORF">FYJ24_05130</name>
</gene>
<protein>
    <submittedName>
        <fullName evidence="9">DNA integrity scanning protein DisA</fullName>
    </submittedName>
</protein>
<dbReference type="Pfam" id="PF10635">
    <property type="entry name" value="DisA-linker"/>
    <property type="match status" value="1"/>
</dbReference>
<dbReference type="Pfam" id="PF00633">
    <property type="entry name" value="HHH"/>
    <property type="match status" value="1"/>
</dbReference>
<dbReference type="SUPFAM" id="SSF47781">
    <property type="entry name" value="RuvA domain 2-like"/>
    <property type="match status" value="1"/>
</dbReference>
<evidence type="ECO:0000256" key="1">
    <source>
        <dbReference type="ARBA" id="ARBA00000877"/>
    </source>
</evidence>
<dbReference type="GO" id="GO:0140097">
    <property type="term" value="F:catalytic activity, acting on DNA"/>
    <property type="evidence" value="ECO:0007669"/>
    <property type="project" value="UniProtKB-ARBA"/>
</dbReference>
<comment type="caution">
    <text evidence="9">The sequence shown here is derived from an EMBL/GenBank/DDBJ whole genome shotgun (WGS) entry which is preliminary data.</text>
</comment>
<sequence>MTSDQEALREALHLIAPGTALREGLERIQLSHTGALIVLGYSPEVAAICSGGFRVDTEFSASRLRELCKMDGAVVVDTEEWIIRLANVQLLPDPSIPTNESGMRHRTAQRTARQTGLPVLSLSASMRIISVYLGDLHYTVDEPETLLARANQAVDTLDRYTQRLEEVVTTLGILEMRDEVAIRDVATVIQRMEMIRRITAELNGYIDELGADGRLLALQVDDLLRGAASERALVLRDYIRSPELLGQAEQQLSALSGESLVDLTQIANILGLGAYEPSDLDRNVVARGVRVLAMVPRLPWTTVQIISEKWPTLTALRNVTTEDLQTIEGIGPYRAQMIVEHLQEREQLASELAARW</sequence>
<dbReference type="InterPro" id="IPR018906">
    <property type="entry name" value="DNA_integrity_scan_DisA_link"/>
</dbReference>
<dbReference type="GO" id="GO:0005524">
    <property type="term" value="F:ATP binding"/>
    <property type="evidence" value="ECO:0007669"/>
    <property type="project" value="UniProtKB-KW"/>
</dbReference>
<dbReference type="GO" id="GO:0106408">
    <property type="term" value="F:diadenylate cyclase activity"/>
    <property type="evidence" value="ECO:0007669"/>
    <property type="project" value="UniProtKB-EC"/>
</dbReference>
<dbReference type="Proteomes" id="UP000470875">
    <property type="component" value="Unassembled WGS sequence"/>
</dbReference>
<keyword evidence="10" id="KW-1185">Reference proteome</keyword>
<comment type="catalytic activity">
    <reaction evidence="1">
        <text>2 ATP = 3',3'-c-di-AMP + 2 diphosphate</text>
        <dbReference type="Rhea" id="RHEA:35655"/>
        <dbReference type="ChEBI" id="CHEBI:30616"/>
        <dbReference type="ChEBI" id="CHEBI:33019"/>
        <dbReference type="ChEBI" id="CHEBI:71500"/>
        <dbReference type="EC" id="2.7.7.85"/>
    </reaction>
</comment>
<evidence type="ECO:0000259" key="8">
    <source>
        <dbReference type="PROSITE" id="PS51794"/>
    </source>
</evidence>
<evidence type="ECO:0000256" key="2">
    <source>
        <dbReference type="ARBA" id="ARBA00022679"/>
    </source>
</evidence>
<feature type="domain" description="DAC" evidence="8">
    <location>
        <begin position="5"/>
        <end position="144"/>
    </location>
</feature>
<evidence type="ECO:0000256" key="5">
    <source>
        <dbReference type="ARBA" id="ARBA00022763"/>
    </source>
</evidence>
<accession>A0A6N7VQY3</accession>
<keyword evidence="4" id="KW-0547">Nucleotide-binding</keyword>
<proteinExistence type="predicted"/>
<dbReference type="InterPro" id="IPR038331">
    <property type="entry name" value="DisA_sf"/>
</dbReference>
<dbReference type="InterPro" id="IPR010994">
    <property type="entry name" value="RuvA_2-like"/>
</dbReference>
<keyword evidence="5" id="KW-0227">DNA damage</keyword>
<dbReference type="InterPro" id="IPR003583">
    <property type="entry name" value="Hlx-hairpin-Hlx_DNA-bd_motif"/>
</dbReference>
<name>A0A6N7VQY3_9ACTO</name>
<dbReference type="NCBIfam" id="NF010009">
    <property type="entry name" value="PRK13482.1"/>
    <property type="match status" value="1"/>
</dbReference>
<dbReference type="AlphaFoldDB" id="A0A6N7VQY3"/>
<keyword evidence="3" id="KW-0548">Nucleotidyltransferase</keyword>
<evidence type="ECO:0000256" key="3">
    <source>
        <dbReference type="ARBA" id="ARBA00022695"/>
    </source>
</evidence>
<dbReference type="EMBL" id="VULO01000005">
    <property type="protein sequence ID" value="MSS84159.1"/>
    <property type="molecule type" value="Genomic_DNA"/>
</dbReference>
<dbReference type="RefSeq" id="WP_318656549.1">
    <property type="nucleotide sequence ID" value="NZ_VULO01000005.1"/>
</dbReference>
<dbReference type="SMART" id="SM00278">
    <property type="entry name" value="HhH1"/>
    <property type="match status" value="1"/>
</dbReference>
<reference evidence="9 10" key="1">
    <citation type="submission" date="2019-08" db="EMBL/GenBank/DDBJ databases">
        <title>In-depth cultivation of the pig gut microbiome towards novel bacterial diversity and tailored functional studies.</title>
        <authorList>
            <person name="Wylensek D."/>
            <person name="Hitch T.C.A."/>
            <person name="Clavel T."/>
        </authorList>
    </citation>
    <scope>NUCLEOTIDE SEQUENCE [LARGE SCALE GENOMIC DNA]</scope>
    <source>
        <strain evidence="9 10">WB03_NA08</strain>
    </source>
</reference>
<dbReference type="GO" id="GO:0016787">
    <property type="term" value="F:hydrolase activity"/>
    <property type="evidence" value="ECO:0007669"/>
    <property type="project" value="UniProtKB-ARBA"/>
</dbReference>
<dbReference type="GO" id="GO:0004016">
    <property type="term" value="F:adenylate cyclase activity"/>
    <property type="evidence" value="ECO:0007669"/>
    <property type="project" value="TreeGrafter"/>
</dbReference>
<dbReference type="PANTHER" id="PTHR34185">
    <property type="entry name" value="DIADENYLATE CYCLASE"/>
    <property type="match status" value="1"/>
</dbReference>
<dbReference type="Pfam" id="PF02457">
    <property type="entry name" value="DAC"/>
    <property type="match status" value="1"/>
</dbReference>
<evidence type="ECO:0000256" key="4">
    <source>
        <dbReference type="ARBA" id="ARBA00022741"/>
    </source>
</evidence>
<evidence type="ECO:0000256" key="6">
    <source>
        <dbReference type="ARBA" id="ARBA00022840"/>
    </source>
</evidence>
<evidence type="ECO:0000313" key="9">
    <source>
        <dbReference type="EMBL" id="MSS84159.1"/>
    </source>
</evidence>
<keyword evidence="7" id="KW-0234">DNA repair</keyword>
<dbReference type="Gene3D" id="1.10.150.20">
    <property type="entry name" value="5' to 3' exonuclease, C-terminal subdomain"/>
    <property type="match status" value="1"/>
</dbReference>
<dbReference type="Gene3D" id="3.40.1700.10">
    <property type="entry name" value="DNA integrity scanning protein, DisA, N-terminal domain"/>
    <property type="match status" value="1"/>
</dbReference>
<dbReference type="InterPro" id="IPR000445">
    <property type="entry name" value="HhH_motif"/>
</dbReference>
<dbReference type="InterPro" id="IPR003390">
    <property type="entry name" value="DNA_integrity_scan_DisA_N"/>
</dbReference>
<dbReference type="InterPro" id="IPR036888">
    <property type="entry name" value="DNA_integrity_DisA_N_sf"/>
</dbReference>
<organism evidence="9 10">
    <name type="scientific">Scrofimicrobium canadense</name>
    <dbReference type="NCBI Taxonomy" id="2652290"/>
    <lineage>
        <taxon>Bacteria</taxon>
        <taxon>Bacillati</taxon>
        <taxon>Actinomycetota</taxon>
        <taxon>Actinomycetes</taxon>
        <taxon>Actinomycetales</taxon>
        <taxon>Actinomycetaceae</taxon>
        <taxon>Scrofimicrobium</taxon>
    </lineage>
</organism>
<keyword evidence="6" id="KW-0067">ATP-binding</keyword>
<keyword evidence="2" id="KW-0808">Transferase</keyword>
<dbReference type="GO" id="GO:0006281">
    <property type="term" value="P:DNA repair"/>
    <property type="evidence" value="ECO:0007669"/>
    <property type="project" value="UniProtKB-KW"/>
</dbReference>